<name>A0ABD5U4X3_9EURY</name>
<comment type="subcellular location">
    <subcellularLocation>
        <location evidence="2">Gas vesicle</location>
    </subcellularLocation>
</comment>
<proteinExistence type="inferred from homology"/>
<protein>
    <submittedName>
        <fullName evidence="5">Gas vesicle protein GvpL</fullName>
    </submittedName>
</protein>
<evidence type="ECO:0000256" key="3">
    <source>
        <dbReference type="ARBA" id="ARBA00035643"/>
    </source>
</evidence>
<keyword evidence="1" id="KW-0304">Gas vesicle</keyword>
<dbReference type="Proteomes" id="UP001596406">
    <property type="component" value="Unassembled WGS sequence"/>
</dbReference>
<evidence type="ECO:0000256" key="1">
    <source>
        <dbReference type="ARBA" id="ARBA00022987"/>
    </source>
</evidence>
<evidence type="ECO:0000313" key="6">
    <source>
        <dbReference type="Proteomes" id="UP001596406"/>
    </source>
</evidence>
<evidence type="ECO:0000256" key="2">
    <source>
        <dbReference type="ARBA" id="ARBA00035108"/>
    </source>
</evidence>
<dbReference type="GO" id="GO:0031411">
    <property type="term" value="C:gas vesicle"/>
    <property type="evidence" value="ECO:0007669"/>
    <property type="project" value="UniProtKB-SubCell"/>
</dbReference>
<dbReference type="PANTHER" id="PTHR36852">
    <property type="entry name" value="PROTEIN GVPL 2"/>
    <property type="match status" value="1"/>
</dbReference>
<feature type="compositionally biased region" description="Acidic residues" evidence="4">
    <location>
        <begin position="264"/>
        <end position="274"/>
    </location>
</feature>
<keyword evidence="6" id="KW-1185">Reference proteome</keyword>
<accession>A0ABD5U4X3</accession>
<evidence type="ECO:0000256" key="4">
    <source>
        <dbReference type="SAM" id="MobiDB-lite"/>
    </source>
</evidence>
<dbReference type="RefSeq" id="WP_304447140.1">
    <property type="nucleotide sequence ID" value="NZ_JARRAH010000001.1"/>
</dbReference>
<dbReference type="NCBIfam" id="NF045778">
    <property type="entry name" value="gas_vesic_GvpL"/>
    <property type="match status" value="1"/>
</dbReference>
<sequence>MSEEGRYLYCAVAVPDGPARRTLDVEGIDGDPVSLLADDGVGVVVHERAEQYDSEDAVAVQRWLLAHQRVIDAVGQEFGTPLPFRFDTLLAGDDDDVFAWLADERETLAEHLADLADHWEYRIEVRRDPEAFEAAIVEADPELAALHERVESAGGGTAHLLEKQYEGKLREAKRAHGDDRTEELLDRVRPHAREVRALSRRPQTGGLVERESDAVTLARLAMLATEDGASAAGEELDEVAADPGVEVRYTGPWPPYTFAPAIGEEGEEGEESEGDTERGDPDGAA</sequence>
<dbReference type="AlphaFoldDB" id="A0ABD5U4X3"/>
<dbReference type="Pfam" id="PF06386">
    <property type="entry name" value="GvpL_GvpF"/>
    <property type="match status" value="1"/>
</dbReference>
<feature type="region of interest" description="Disordered" evidence="4">
    <location>
        <begin position="246"/>
        <end position="285"/>
    </location>
</feature>
<comment type="similarity">
    <text evidence="3">Belongs to the gas vesicle GvpF/GvpL family.</text>
</comment>
<evidence type="ECO:0000313" key="5">
    <source>
        <dbReference type="EMBL" id="MFC6835439.1"/>
    </source>
</evidence>
<gene>
    <name evidence="5" type="primary">gvpL</name>
    <name evidence="5" type="ORF">ACFQHK_02830</name>
</gene>
<feature type="compositionally biased region" description="Basic and acidic residues" evidence="4">
    <location>
        <begin position="275"/>
        <end position="285"/>
    </location>
</feature>
<dbReference type="InterPro" id="IPR054796">
    <property type="entry name" value="Gas_vesic_GvpL"/>
</dbReference>
<organism evidence="5 6">
    <name type="scientific">Halomarina ordinaria</name>
    <dbReference type="NCBI Taxonomy" id="3033939"/>
    <lineage>
        <taxon>Archaea</taxon>
        <taxon>Methanobacteriati</taxon>
        <taxon>Methanobacteriota</taxon>
        <taxon>Stenosarchaea group</taxon>
        <taxon>Halobacteria</taxon>
        <taxon>Halobacteriales</taxon>
        <taxon>Natronomonadaceae</taxon>
        <taxon>Halomarina</taxon>
    </lineage>
</organism>
<dbReference type="EMBL" id="JBHSXM010000001">
    <property type="protein sequence ID" value="MFC6835439.1"/>
    <property type="molecule type" value="Genomic_DNA"/>
</dbReference>
<comment type="caution">
    <text evidence="5">The sequence shown here is derived from an EMBL/GenBank/DDBJ whole genome shotgun (WGS) entry which is preliminary data.</text>
</comment>
<dbReference type="InterPro" id="IPR009430">
    <property type="entry name" value="GvpL/GvpF"/>
</dbReference>
<dbReference type="PANTHER" id="PTHR36852:SF1">
    <property type="entry name" value="PROTEIN GVPL 2"/>
    <property type="match status" value="1"/>
</dbReference>
<reference evidence="5 6" key="1">
    <citation type="journal article" date="2019" name="Int. J. Syst. Evol. Microbiol.">
        <title>The Global Catalogue of Microorganisms (GCM) 10K type strain sequencing project: providing services to taxonomists for standard genome sequencing and annotation.</title>
        <authorList>
            <consortium name="The Broad Institute Genomics Platform"/>
            <consortium name="The Broad Institute Genome Sequencing Center for Infectious Disease"/>
            <person name="Wu L."/>
            <person name="Ma J."/>
        </authorList>
    </citation>
    <scope>NUCLEOTIDE SEQUENCE [LARGE SCALE GENOMIC DNA]</scope>
    <source>
        <strain evidence="5 6">PSRA2</strain>
    </source>
</reference>